<keyword evidence="2" id="KW-1185">Reference proteome</keyword>
<name>A0ACC1PCA6_9PEZI</name>
<protein>
    <submittedName>
        <fullName evidence="1">Uncharacterized protein</fullName>
    </submittedName>
</protein>
<reference evidence="1" key="1">
    <citation type="submission" date="2022-10" db="EMBL/GenBank/DDBJ databases">
        <title>Genome Sequence of Xylaria curta.</title>
        <authorList>
            <person name="Buettner E."/>
        </authorList>
    </citation>
    <scope>NUCLEOTIDE SEQUENCE</scope>
    <source>
        <strain evidence="1">Babe10</strain>
    </source>
</reference>
<organism evidence="1 2">
    <name type="scientific">Xylaria curta</name>
    <dbReference type="NCBI Taxonomy" id="42375"/>
    <lineage>
        <taxon>Eukaryota</taxon>
        <taxon>Fungi</taxon>
        <taxon>Dikarya</taxon>
        <taxon>Ascomycota</taxon>
        <taxon>Pezizomycotina</taxon>
        <taxon>Sordariomycetes</taxon>
        <taxon>Xylariomycetidae</taxon>
        <taxon>Xylariales</taxon>
        <taxon>Xylariaceae</taxon>
        <taxon>Xylaria</taxon>
    </lineage>
</organism>
<dbReference type="Proteomes" id="UP001143856">
    <property type="component" value="Unassembled WGS sequence"/>
</dbReference>
<sequence length="904" mass="101987">MAAETNSESAANSCSDASVVDHWGGLSRSLNSIKSYGDFAAMERYQLAPTPIFRVGDEIIRAPLNDRDVESIKKMAQQAPFGNGNQTIVDTTVRNTWELGFDQICLMNPAWQSFLGTALTAVCTKMGIVGPVEVLPHKLLLYERGSFFKAHKDSQKAEGMIATLVVCLPSEHEGGEVHLSHAGQHRTFSTSESSLFDTTALAWFSDVTHEVRNIVSGHRLVLTYNIITKSGAEISAAILDGQRSEVDRALTQCRLHYPDFSRRIYVLEHKYSRAGLSLSGMKGRDRAVCDILYKLCSSHGFYLLFGHLTREEYRDVDDDQDTEITLSIDSIVGPDGKELAKEIQYSEGQLLPYYTDRDEDGFEGSKHLGNEESPEIFKYYDTAAIICRKNHLATYLHNDLRYNTNVFNIMRMVMKDHDDNPDAMGAPGDSLAILGRIFYFDGSKFTMALHVYPEMAEWAWKHKYHTLYRYSIFAALRDARPQNTLKIVAKIMGTDISDTGDRVDLQWGEYFCGAIASITDLVNLDNILSVVGDAITDSLKPAFNEWRTATEQDKFNSRKSLEWRDMPFIVSRLGDLDWVTNSLIPALSARGERELIVSLVEHLSGGESPMTETTPLHDIASKILQSTYPKLALVPTGFDMVDVIVTYFDKSGQRFMFIDVLKSSLSLGLKSTAIQLLDLSWMNIDACHKDADSFPLKAHRTMIGEFLRRLGHLLRDYKIEHVDSTRQLFILLIRRYMYATPPSYPENRAGWSFKPRGCGCKPCQELDDFLRAEDTSEYETQIERSDTSTKYHLLSRLPHGIFGNAYDETTSTLKVWKIEGKELESDLKDYNTKVAGFEDPFHLLRFEYLKELLGDALYRELIMLEGVKNSKGSMQLASAVVATETKRVADEVLENSTAKKIRAS</sequence>
<accession>A0ACC1PCA6</accession>
<evidence type="ECO:0000313" key="1">
    <source>
        <dbReference type="EMBL" id="KAJ2989365.1"/>
    </source>
</evidence>
<comment type="caution">
    <text evidence="1">The sequence shown here is derived from an EMBL/GenBank/DDBJ whole genome shotgun (WGS) entry which is preliminary data.</text>
</comment>
<dbReference type="EMBL" id="JAPDGR010000536">
    <property type="protein sequence ID" value="KAJ2989365.1"/>
    <property type="molecule type" value="Genomic_DNA"/>
</dbReference>
<proteinExistence type="predicted"/>
<evidence type="ECO:0000313" key="2">
    <source>
        <dbReference type="Proteomes" id="UP001143856"/>
    </source>
</evidence>
<gene>
    <name evidence="1" type="ORF">NUW58_g3503</name>
</gene>